<feature type="region of interest" description="Disordered" evidence="1">
    <location>
        <begin position="1"/>
        <end position="32"/>
    </location>
</feature>
<dbReference type="PANTHER" id="PTHR22028:SF4">
    <property type="entry name" value="PROTEIN SFI1 HOMOLOG"/>
    <property type="match status" value="1"/>
</dbReference>
<dbReference type="RefSeq" id="XP_018615471.2">
    <property type="nucleotide sequence ID" value="XM_018759955.2"/>
</dbReference>
<feature type="region of interest" description="Disordered" evidence="1">
    <location>
        <begin position="996"/>
        <end position="1044"/>
    </location>
</feature>
<evidence type="ECO:0000313" key="3">
    <source>
        <dbReference type="Proteomes" id="UP000694397"/>
    </source>
</evidence>
<keyword evidence="3" id="KW-1185">Reference proteome</keyword>
<gene>
    <name evidence="2" type="primary">sfi1</name>
</gene>
<dbReference type="CTD" id="9814"/>
<reference evidence="2" key="2">
    <citation type="submission" date="2025-08" db="UniProtKB">
        <authorList>
            <consortium name="Ensembl"/>
        </authorList>
    </citation>
    <scope>IDENTIFICATION</scope>
</reference>
<organism evidence="2 3">
    <name type="scientific">Scleropages formosus</name>
    <name type="common">Asian bonytongue</name>
    <name type="synonym">Osteoglossum formosum</name>
    <dbReference type="NCBI Taxonomy" id="113540"/>
    <lineage>
        <taxon>Eukaryota</taxon>
        <taxon>Metazoa</taxon>
        <taxon>Chordata</taxon>
        <taxon>Craniata</taxon>
        <taxon>Vertebrata</taxon>
        <taxon>Euteleostomi</taxon>
        <taxon>Actinopterygii</taxon>
        <taxon>Neopterygii</taxon>
        <taxon>Teleostei</taxon>
        <taxon>Osteoglossocephala</taxon>
        <taxon>Osteoglossomorpha</taxon>
        <taxon>Osteoglossiformes</taxon>
        <taxon>Osteoglossidae</taxon>
        <taxon>Scleropages</taxon>
    </lineage>
</organism>
<reference evidence="2 3" key="1">
    <citation type="submission" date="2019-04" db="EMBL/GenBank/DDBJ databases">
        <authorList>
            <consortium name="Wellcome Sanger Institute Data Sharing"/>
        </authorList>
    </citation>
    <scope>NUCLEOTIDE SEQUENCE [LARGE SCALE GENOMIC DNA]</scope>
</reference>
<dbReference type="InterPro" id="IPR052270">
    <property type="entry name" value="CACF_protein"/>
</dbReference>
<protein>
    <recommendedName>
        <fullName evidence="4">Protein SFI1 homolog</fullName>
    </recommendedName>
</protein>
<feature type="compositionally biased region" description="Polar residues" evidence="1">
    <location>
        <begin position="928"/>
        <end position="946"/>
    </location>
</feature>
<feature type="region of interest" description="Disordered" evidence="1">
    <location>
        <begin position="916"/>
        <end position="946"/>
    </location>
</feature>
<evidence type="ECO:0008006" key="4">
    <source>
        <dbReference type="Google" id="ProtNLM"/>
    </source>
</evidence>
<dbReference type="Ensembl" id="ENSSFOT00015019785.2">
    <property type="protein sequence ID" value="ENSSFOP00015019559.2"/>
    <property type="gene ID" value="ENSSFOG00015012585.2"/>
</dbReference>
<dbReference type="RefSeq" id="XP_018615470.2">
    <property type="nucleotide sequence ID" value="XM_018759954.2"/>
</dbReference>
<name>A0A8C9RUA9_SCLFO</name>
<proteinExistence type="predicted"/>
<dbReference type="GO" id="GO:0019902">
    <property type="term" value="F:phosphatase binding"/>
    <property type="evidence" value="ECO:0007669"/>
    <property type="project" value="TreeGrafter"/>
</dbReference>
<accession>A0A8C9RUA9</accession>
<sequence length="1221" mass="145662">MRGAKGKAAPATAGGCPGRGGTGPSASPRLRRTGSVTRTGMMMVVKKTENRVCYTWTRGGRLKELRRRNIARKFLYLWIRKTFGRVHPSRARSHHQQAVLRTALEGWRDEWWVTRKEWTLSVRAECHYRFHLYNQAFCNWRRYVCMRREKKRTLKRLDSYAEGKRLRMAWESWHVYIGTRRTKARMQESARQQRERTILRYAMGLWRRHLQLRQEWCLMEEEALQHWALGLQSRAYLQWRAVYLQACYRRNLESKAWVHYGRVLKQSALSSWASYLHCRHAKKEQQLVAKRTQHLNVLRHYWHAWRGALHCKQNERNRWQAMSNLARRNIQRLALYHWRTYVEQCFEQRERYQLAKEHYRTCLLRAGLKLLTQNVINNKAHRVNMNLAIQQCQHSVTVCFWNQWRQRYEEEEDRKTKPDCDRAFRHYGMTLLKSSLHRWRTCLIHQRLTKEMELRAESCFARRVLSQCLSAWGNFVTTQKLNRERKVLAEVHYRQKTYTWTFYTWWDRSVEKREQQLAERMALLHADRSVLMRAFVHWQRRADEERQQGEKRGAAEKLYLHSLAHKTFREWRDNVATIVAQRDRMEQAVRHNDMICIRQAFTCWRKYIQYRRSKSRLTEQMDNYYSNRLLAHMLEGWKHYHQHTQAVYHTVEELKRWQQLQLLRRVLRVWRENAVQLARERHKEQRASLHYQQSLLSKVLLTWRNTTDQARRSRQCQKEAVGKAQAQLQRVLLQQLFTRWRVRGREVATERVGMEKARRYHCTVLLRTSLKTWSEYHRTKQRLWIMQKQAKCFLIHKTCLRHFTCWRRQLCLKRAEAEHTEVALWYWSLNLQAKVLHLWRDWVREQQRKQNRLAQAVQFYRDSLLREGTVHILTYSADMARFRASLAQHSQEQNLHRLQTTVWRCAMRWKQQALGEADRGQRAHQKRSVSFSFSQPGPEDSGQTRCLSHAAEERPNNPIANQILYLKASRLQPRRSEHLLQSWDSKLQQIATQCSTQELTSTSKPSSCSQGRSHDSGSSPAPPIPLTYGPFLPGPSGFQSEPPSHELLLPPSCFMVSCKPQKHVCQKPEAKPSCHSKADKNAVYTVDVCNRSDDDEKEEESEKTILKPSADHNIALTKELLGIRQEMQRFQDKKRQLQTWRKLAEVLRSWLQTSASDDDESCSTRLELEELEDRIKRLATKLAKEKVAMQGHAARIHDITSMLQEACHCTTGTATRTAQLE</sequence>
<dbReference type="AlphaFoldDB" id="A0A8C9RUA9"/>
<dbReference type="Proteomes" id="UP000694397">
    <property type="component" value="Chromosome 17"/>
</dbReference>
<evidence type="ECO:0000313" key="2">
    <source>
        <dbReference type="Ensembl" id="ENSSFOP00015019559.2"/>
    </source>
</evidence>
<feature type="compositionally biased region" description="Polar residues" evidence="1">
    <location>
        <begin position="996"/>
        <end position="1019"/>
    </location>
</feature>
<dbReference type="GeneTree" id="ENSGT00940000154110"/>
<evidence type="ECO:0000256" key="1">
    <source>
        <dbReference type="SAM" id="MobiDB-lite"/>
    </source>
</evidence>
<dbReference type="GeneID" id="108938937"/>
<reference evidence="2" key="3">
    <citation type="submission" date="2025-09" db="UniProtKB">
        <authorList>
            <consortium name="Ensembl"/>
        </authorList>
    </citation>
    <scope>IDENTIFICATION</scope>
</reference>
<dbReference type="OrthoDB" id="195843at2759"/>
<dbReference type="PANTHER" id="PTHR22028">
    <property type="entry name" value="SFI1 SPINDLE BODY DOMAIN-CONTAINING PROTEIN-RELATED"/>
    <property type="match status" value="1"/>
</dbReference>
<feature type="compositionally biased region" description="Low complexity" evidence="1">
    <location>
        <begin position="1"/>
        <end position="14"/>
    </location>
</feature>